<comment type="caution">
    <text evidence="3">The sequence shown here is derived from an EMBL/GenBank/DDBJ whole genome shotgun (WGS) entry which is preliminary data.</text>
</comment>
<dbReference type="AlphaFoldDB" id="A0A1F7FI17"/>
<feature type="signal peptide" evidence="1">
    <location>
        <begin position="1"/>
        <end position="29"/>
    </location>
</feature>
<feature type="domain" description="Secretion system C-terminal sorting" evidence="2">
    <location>
        <begin position="462"/>
        <end position="541"/>
    </location>
</feature>
<feature type="chain" id="PRO_5009528731" description="Secretion system C-terminal sorting domain-containing protein" evidence="1">
    <location>
        <begin position="30"/>
        <end position="544"/>
    </location>
</feature>
<accession>A0A1F7FI17</accession>
<evidence type="ECO:0000259" key="2">
    <source>
        <dbReference type="Pfam" id="PF18962"/>
    </source>
</evidence>
<dbReference type="NCBIfam" id="TIGR04183">
    <property type="entry name" value="Por_Secre_tail"/>
    <property type="match status" value="1"/>
</dbReference>
<dbReference type="EMBL" id="MFYX01000033">
    <property type="protein sequence ID" value="OGK06349.1"/>
    <property type="molecule type" value="Genomic_DNA"/>
</dbReference>
<evidence type="ECO:0000256" key="1">
    <source>
        <dbReference type="SAM" id="SignalP"/>
    </source>
</evidence>
<proteinExistence type="predicted"/>
<name>A0A1F7FI17_UNCRA</name>
<dbReference type="Proteomes" id="UP000179243">
    <property type="component" value="Unassembled WGS sequence"/>
</dbReference>
<sequence>MEVAMLVRTLTAARRVVLFFILAIISQNAAQSSQPQVQFGDLRYCGAFKLPEYWEPVCDDQCTFHYAHGAVAFNPHQGGNNANPPSLFVACFTGQGASNVGEVSIPEPVISNTGNINDLPTATSLQRCANAEAGASATLSFGEGGISGILIAGSKMYFTCYNSYPAGGCQSLSHFVKNSLDLSAADATGAFLVTNNAGGTCFINGPMTWIPQEWQAALGNMPAITYNCCHSIIASTSWGPAAFAFDPSALGNTPAASVALQYYTSSHPALGQWDGGSGPLVFETAWNNSWNDAPVPGYRGLVIPDGTRSALYFGAQGIGEYCYGEGTSDSSLHGQPYGGTIYCYDPAAVVSKGDHAYPYRFQIMAFDLNDWASVAAGAKEPYEVTPYAVWPLAPPVIPFTNGITDAGGGGAAYDPATRRIYWEQARAYGSGLPIIHVWEVTSATAVAPWHALENQTDIITAYPNPCNPGVKITVHWQWTVDSRDAIIEIYSVRGALVQKLRAARNTADQRAGIAWDASSQPSGIYVIKAVIGNTRGSKTIVLTK</sequence>
<organism evidence="3 4">
    <name type="scientific">Candidatus Raymondbacteria bacterium RIFOXYD12_FULL_49_13</name>
    <dbReference type="NCBI Taxonomy" id="1817890"/>
    <lineage>
        <taxon>Bacteria</taxon>
        <taxon>Raymondiibacteriota</taxon>
    </lineage>
</organism>
<evidence type="ECO:0000313" key="3">
    <source>
        <dbReference type="EMBL" id="OGK06349.1"/>
    </source>
</evidence>
<reference evidence="3 4" key="1">
    <citation type="journal article" date="2016" name="Nat. Commun.">
        <title>Thousands of microbial genomes shed light on interconnected biogeochemical processes in an aquifer system.</title>
        <authorList>
            <person name="Anantharaman K."/>
            <person name="Brown C.T."/>
            <person name="Hug L.A."/>
            <person name="Sharon I."/>
            <person name="Castelle C.J."/>
            <person name="Probst A.J."/>
            <person name="Thomas B.C."/>
            <person name="Singh A."/>
            <person name="Wilkins M.J."/>
            <person name="Karaoz U."/>
            <person name="Brodie E.L."/>
            <person name="Williams K.H."/>
            <person name="Hubbard S.S."/>
            <person name="Banfield J.F."/>
        </authorList>
    </citation>
    <scope>NUCLEOTIDE SEQUENCE [LARGE SCALE GENOMIC DNA]</scope>
</reference>
<evidence type="ECO:0000313" key="4">
    <source>
        <dbReference type="Proteomes" id="UP000179243"/>
    </source>
</evidence>
<gene>
    <name evidence="3" type="ORF">A2519_08755</name>
</gene>
<dbReference type="InterPro" id="IPR026444">
    <property type="entry name" value="Secre_tail"/>
</dbReference>
<protein>
    <recommendedName>
        <fullName evidence="2">Secretion system C-terminal sorting domain-containing protein</fullName>
    </recommendedName>
</protein>
<keyword evidence="1" id="KW-0732">Signal</keyword>
<dbReference type="Pfam" id="PF18962">
    <property type="entry name" value="Por_Secre_tail"/>
    <property type="match status" value="1"/>
</dbReference>